<dbReference type="Pfam" id="PF17855">
    <property type="entry name" value="MCM_lid"/>
    <property type="match status" value="1"/>
</dbReference>
<keyword evidence="8 10" id="KW-0238">DNA-binding</keyword>
<comment type="similarity">
    <text evidence="2 10">Belongs to the MCM family.</text>
</comment>
<feature type="compositionally biased region" description="Polar residues" evidence="12">
    <location>
        <begin position="8"/>
        <end position="29"/>
    </location>
</feature>
<evidence type="ECO:0000256" key="9">
    <source>
        <dbReference type="ARBA" id="ARBA00023242"/>
    </source>
</evidence>
<dbReference type="InterPro" id="IPR027925">
    <property type="entry name" value="MCM_N"/>
</dbReference>
<comment type="subunit">
    <text evidence="11">Component of the MCM2-7 complex.</text>
</comment>
<keyword evidence="3 11" id="KW-0235">DNA replication</keyword>
<dbReference type="EC" id="3.6.4.12" evidence="11"/>
<dbReference type="PROSITE" id="PS00847">
    <property type="entry name" value="MCM_1"/>
    <property type="match status" value="1"/>
</dbReference>
<gene>
    <name evidence="14" type="ORF">BT96DRAFT_1018875</name>
</gene>
<dbReference type="Pfam" id="PF00493">
    <property type="entry name" value="MCM"/>
    <property type="match status" value="1"/>
</dbReference>
<dbReference type="GO" id="GO:0006279">
    <property type="term" value="P:premeiotic DNA replication"/>
    <property type="evidence" value="ECO:0007669"/>
    <property type="project" value="UniProtKB-ARBA"/>
</dbReference>
<dbReference type="GO" id="GO:0031261">
    <property type="term" value="C:DNA replication preinitiation complex"/>
    <property type="evidence" value="ECO:0007669"/>
    <property type="project" value="UniProtKB-ARBA"/>
</dbReference>
<dbReference type="PRINTS" id="PR01660">
    <property type="entry name" value="MCMPROTEIN4"/>
</dbReference>
<dbReference type="FunFam" id="2.20.28.10:FF:000003">
    <property type="entry name" value="DNA helicase"/>
    <property type="match status" value="1"/>
</dbReference>
<dbReference type="InterPro" id="IPR027417">
    <property type="entry name" value="P-loop_NTPase"/>
</dbReference>
<dbReference type="Pfam" id="PF14551">
    <property type="entry name" value="MCM_N"/>
    <property type="match status" value="1"/>
</dbReference>
<dbReference type="InterPro" id="IPR031327">
    <property type="entry name" value="MCM"/>
</dbReference>
<name>A0A6A4HRA8_9AGAR</name>
<comment type="function">
    <text evidence="11">Acts as component of the MCM2-7 complex (MCM complex) which is the replicative helicase essential for 'once per cell cycle' DNA replication initiation and elongation in eukaryotic cells. The active ATPase sites in the MCM2-7 ring are formed through the interaction surfaces of two neighboring subunits such that a critical structure of a conserved arginine finger motif is provided in trans relative to the ATP-binding site of the Walker A box of the adjacent subunit. The six ATPase active sites, however, are likely to contribute differentially to the complex helicase activity.</text>
</comment>
<organism evidence="14 15">
    <name type="scientific">Gymnopus androsaceus JB14</name>
    <dbReference type="NCBI Taxonomy" id="1447944"/>
    <lineage>
        <taxon>Eukaryota</taxon>
        <taxon>Fungi</taxon>
        <taxon>Dikarya</taxon>
        <taxon>Basidiomycota</taxon>
        <taxon>Agaricomycotina</taxon>
        <taxon>Agaricomycetes</taxon>
        <taxon>Agaricomycetidae</taxon>
        <taxon>Agaricales</taxon>
        <taxon>Marasmiineae</taxon>
        <taxon>Omphalotaceae</taxon>
        <taxon>Gymnopus</taxon>
    </lineage>
</organism>
<dbReference type="OrthoDB" id="10251574at2759"/>
<dbReference type="GO" id="GO:0005656">
    <property type="term" value="C:nuclear pre-replicative complex"/>
    <property type="evidence" value="ECO:0007669"/>
    <property type="project" value="UniProtKB-ARBA"/>
</dbReference>
<feature type="domain" description="MCM C-terminal AAA(+) ATPase" evidence="13">
    <location>
        <begin position="558"/>
        <end position="769"/>
    </location>
</feature>
<evidence type="ECO:0000256" key="11">
    <source>
        <dbReference type="RuleBase" id="RU368062"/>
    </source>
</evidence>
<feature type="region of interest" description="Disordered" evidence="12">
    <location>
        <begin position="1"/>
        <end position="173"/>
    </location>
</feature>
<dbReference type="GO" id="GO:0003697">
    <property type="term" value="F:single-stranded DNA binding"/>
    <property type="evidence" value="ECO:0007669"/>
    <property type="project" value="TreeGrafter"/>
</dbReference>
<feature type="compositionally biased region" description="Low complexity" evidence="12">
    <location>
        <begin position="68"/>
        <end position="83"/>
    </location>
</feature>
<dbReference type="GO" id="GO:0017116">
    <property type="term" value="F:single-stranded DNA helicase activity"/>
    <property type="evidence" value="ECO:0007669"/>
    <property type="project" value="TreeGrafter"/>
</dbReference>
<evidence type="ECO:0000313" key="15">
    <source>
        <dbReference type="Proteomes" id="UP000799118"/>
    </source>
</evidence>
<dbReference type="SMART" id="SM00350">
    <property type="entry name" value="MCM"/>
    <property type="match status" value="1"/>
</dbReference>
<dbReference type="Gene3D" id="2.20.28.10">
    <property type="match status" value="1"/>
</dbReference>
<comment type="catalytic activity">
    <reaction evidence="11">
        <text>ATP + H2O = ADP + phosphate + H(+)</text>
        <dbReference type="Rhea" id="RHEA:13065"/>
        <dbReference type="ChEBI" id="CHEBI:15377"/>
        <dbReference type="ChEBI" id="CHEBI:15378"/>
        <dbReference type="ChEBI" id="CHEBI:30616"/>
        <dbReference type="ChEBI" id="CHEBI:43474"/>
        <dbReference type="ChEBI" id="CHEBI:456216"/>
        <dbReference type="EC" id="3.6.4.12"/>
    </reaction>
</comment>
<comment type="subcellular location">
    <subcellularLocation>
        <location evidence="1">Nucleus</location>
    </subcellularLocation>
</comment>
<keyword evidence="4 10" id="KW-0547">Nucleotide-binding</keyword>
<dbReference type="InterPro" id="IPR012340">
    <property type="entry name" value="NA-bd_OB-fold"/>
</dbReference>
<dbReference type="GO" id="GO:0000727">
    <property type="term" value="P:double-strand break repair via break-induced replication"/>
    <property type="evidence" value="ECO:0007669"/>
    <property type="project" value="TreeGrafter"/>
</dbReference>
<feature type="compositionally biased region" description="Low complexity" evidence="12">
    <location>
        <begin position="108"/>
        <end position="118"/>
    </location>
</feature>
<evidence type="ECO:0000256" key="1">
    <source>
        <dbReference type="ARBA" id="ARBA00004123"/>
    </source>
</evidence>
<keyword evidence="7 10" id="KW-0067">ATP-binding</keyword>
<dbReference type="InterPro" id="IPR041562">
    <property type="entry name" value="MCM_lid"/>
</dbReference>
<evidence type="ECO:0000313" key="14">
    <source>
        <dbReference type="EMBL" id="KAE9400493.1"/>
    </source>
</evidence>
<dbReference type="PRINTS" id="PR01657">
    <property type="entry name" value="MCMFAMILY"/>
</dbReference>
<feature type="compositionally biased region" description="Low complexity" evidence="12">
    <location>
        <begin position="127"/>
        <end position="148"/>
    </location>
</feature>
<sequence length="958" mass="104085">MITIVEGEQTNNTNNNPLFLAGTPSTNAGTPARSRGSKSVAGSSPLRGITAKRALGLSTPKQKPLFAPGSSSPIAFPSSSPSKTPRRRVNFTSDPPAPNQDSEPLHFPSSPAAPTAAPVNRRGDIHSSLSLTPTSRRSRTARPSNSNADPLTSDGIPLDLPPSSAPYLSAANAPVSDEPDEIRAIWGTTVNINQTIQFFTDFLKNFKVKYRVAYNRKNGIATRALATPEDGEVLLYEGYLRRMRQTGETNLNLDIRNLLAYPSSKKLHMQVIKYPQEVIPTFDQALKDVMIELAEQDQSEGMEGMEGATGDAEISEILNRVYKVRPLGLTPVNMRDLNPSDTDKLICIKGLVIRATPVIPDMKVAFFRCLTCSHTIQVEISRGRISEPSRCPRDVCASVGTMSLIHNRSEFADRQVIRVQETPDAVPDGQTPHTVSLSVYDELVDVSKPGDRILVTGIFRSTPVRVNPRQRSLKSLFKTFVDVVHVKLGTDKGLGFDRTTRPVGGDKLPGIGGVGDGAADGDSPDADPLDNTASADGGPSRRALHEDHLKELSRRPDVYDLLARSLAPSIWEMDDVKKGILLQLFGGANKSVSRGGGGGGPRYRGDINVLLVGDPGTSKSQILSYVHKIAPRGVYTSGKGSSAVGLTAYVTRDPDSKQLVLESGALVLSDGGVCCIDEFDKMSDSTRSVLHEVMEQQTVSVAKAGIITTLNARTSILAAANPVGSKYDVDLPITRNIDLPPTLISRFDLLYLVLDQVDENLDRRLAQHLVGLYLEDTPDNSGSDILPIQELSAYIDYARSKIQPMITEAAGKELVQAYVEMRNMGADPRTSEKRITATTRQLESMIRLSEAHARMRFSETSAMDPRTGKIDMGMLNTGTGQGQIKLREDMRRELLKLLDAAGGSRGVKWMDVIKSLGSQSSIKVDAVEFTEVVKGLENEGLVTVVGEREKRMIRKMEA</sequence>
<dbReference type="SUPFAM" id="SSF50249">
    <property type="entry name" value="Nucleic acid-binding proteins"/>
    <property type="match status" value="1"/>
</dbReference>
<dbReference type="InterPro" id="IPR033762">
    <property type="entry name" value="MCM_OB"/>
</dbReference>
<dbReference type="Pfam" id="PF21128">
    <property type="entry name" value="WHD_MCM4"/>
    <property type="match status" value="1"/>
</dbReference>
<reference evidence="14" key="1">
    <citation type="journal article" date="2019" name="Environ. Microbiol.">
        <title>Fungal ecological strategies reflected in gene transcription - a case study of two litter decomposers.</title>
        <authorList>
            <person name="Barbi F."/>
            <person name="Kohler A."/>
            <person name="Barry K."/>
            <person name="Baskaran P."/>
            <person name="Daum C."/>
            <person name="Fauchery L."/>
            <person name="Ihrmark K."/>
            <person name="Kuo A."/>
            <person name="LaButti K."/>
            <person name="Lipzen A."/>
            <person name="Morin E."/>
            <person name="Grigoriev I.V."/>
            <person name="Henrissat B."/>
            <person name="Lindahl B."/>
            <person name="Martin F."/>
        </authorList>
    </citation>
    <scope>NUCLEOTIDE SEQUENCE</scope>
    <source>
        <strain evidence="14">JB14</strain>
    </source>
</reference>
<dbReference type="InterPro" id="IPR008047">
    <property type="entry name" value="MCM_4"/>
</dbReference>
<dbReference type="GO" id="GO:0043596">
    <property type="term" value="C:nuclear replication fork"/>
    <property type="evidence" value="ECO:0007669"/>
    <property type="project" value="UniProtKB-ARBA"/>
</dbReference>
<evidence type="ECO:0000259" key="13">
    <source>
        <dbReference type="PROSITE" id="PS50051"/>
    </source>
</evidence>
<evidence type="ECO:0000256" key="2">
    <source>
        <dbReference type="ARBA" id="ARBA00008010"/>
    </source>
</evidence>
<evidence type="ECO:0000256" key="10">
    <source>
        <dbReference type="RuleBase" id="RU004070"/>
    </source>
</evidence>
<dbReference type="Gene3D" id="3.30.1640.10">
    <property type="entry name" value="mini-chromosome maintenance (MCM) complex, chain A, domain 1"/>
    <property type="match status" value="1"/>
</dbReference>
<dbReference type="Pfam" id="PF17207">
    <property type="entry name" value="MCM_OB"/>
    <property type="match status" value="1"/>
</dbReference>
<dbReference type="GO" id="GO:0016787">
    <property type="term" value="F:hydrolase activity"/>
    <property type="evidence" value="ECO:0007669"/>
    <property type="project" value="UniProtKB-KW"/>
</dbReference>
<protein>
    <recommendedName>
        <fullName evidence="11">DNA replication licensing factor MCM4</fullName>
        <ecNumber evidence="11">3.6.4.12</ecNumber>
    </recommendedName>
</protein>
<dbReference type="EMBL" id="ML769456">
    <property type="protein sequence ID" value="KAE9400493.1"/>
    <property type="molecule type" value="Genomic_DNA"/>
</dbReference>
<keyword evidence="5 11" id="KW-0378">Hydrolase</keyword>
<accession>A0A6A4HRA8</accession>
<evidence type="ECO:0000256" key="5">
    <source>
        <dbReference type="ARBA" id="ARBA00022801"/>
    </source>
</evidence>
<dbReference type="InterPro" id="IPR018525">
    <property type="entry name" value="MCM_CS"/>
</dbReference>
<evidence type="ECO:0000256" key="7">
    <source>
        <dbReference type="ARBA" id="ARBA00022840"/>
    </source>
</evidence>
<proteinExistence type="inferred from homology"/>
<keyword evidence="15" id="KW-1185">Reference proteome</keyword>
<keyword evidence="14" id="KW-0131">Cell cycle</keyword>
<dbReference type="PROSITE" id="PS50051">
    <property type="entry name" value="MCM_2"/>
    <property type="match status" value="1"/>
</dbReference>
<dbReference type="Gene3D" id="2.40.50.140">
    <property type="entry name" value="Nucleic acid-binding proteins"/>
    <property type="match status" value="1"/>
</dbReference>
<dbReference type="GO" id="GO:0005524">
    <property type="term" value="F:ATP binding"/>
    <property type="evidence" value="ECO:0007669"/>
    <property type="project" value="UniProtKB-UniRule"/>
</dbReference>
<dbReference type="CDD" id="cd17755">
    <property type="entry name" value="MCM4"/>
    <property type="match status" value="1"/>
</dbReference>
<keyword evidence="9 11" id="KW-0539">Nucleus</keyword>
<feature type="region of interest" description="Disordered" evidence="12">
    <location>
        <begin position="500"/>
        <end position="542"/>
    </location>
</feature>
<dbReference type="GO" id="GO:0042555">
    <property type="term" value="C:MCM complex"/>
    <property type="evidence" value="ECO:0007669"/>
    <property type="project" value="UniProtKB-UniRule"/>
</dbReference>
<dbReference type="Proteomes" id="UP000799118">
    <property type="component" value="Unassembled WGS sequence"/>
</dbReference>
<keyword evidence="6 11" id="KW-0347">Helicase</keyword>
<dbReference type="SUPFAM" id="SSF52540">
    <property type="entry name" value="P-loop containing nucleoside triphosphate hydrolases"/>
    <property type="match status" value="1"/>
</dbReference>
<dbReference type="PANTHER" id="PTHR11630">
    <property type="entry name" value="DNA REPLICATION LICENSING FACTOR MCM FAMILY MEMBER"/>
    <property type="match status" value="1"/>
</dbReference>
<evidence type="ECO:0000256" key="4">
    <source>
        <dbReference type="ARBA" id="ARBA00022741"/>
    </source>
</evidence>
<dbReference type="GO" id="GO:1902975">
    <property type="term" value="P:mitotic DNA replication initiation"/>
    <property type="evidence" value="ECO:0007669"/>
    <property type="project" value="TreeGrafter"/>
</dbReference>
<dbReference type="AlphaFoldDB" id="A0A6A4HRA8"/>
<evidence type="ECO:0000256" key="8">
    <source>
        <dbReference type="ARBA" id="ARBA00023125"/>
    </source>
</evidence>
<dbReference type="InterPro" id="IPR001208">
    <property type="entry name" value="MCM_dom"/>
</dbReference>
<dbReference type="FunFam" id="3.40.50.300:FF:000217">
    <property type="entry name" value="DNA helicase"/>
    <property type="match status" value="1"/>
</dbReference>
<dbReference type="PANTHER" id="PTHR11630:SF66">
    <property type="entry name" value="DNA REPLICATION LICENSING FACTOR MCM4"/>
    <property type="match status" value="1"/>
</dbReference>
<dbReference type="GO" id="GO:0051301">
    <property type="term" value="P:cell division"/>
    <property type="evidence" value="ECO:0007669"/>
    <property type="project" value="UniProtKB-KW"/>
</dbReference>
<keyword evidence="14" id="KW-0132">Cell division</keyword>
<evidence type="ECO:0000256" key="12">
    <source>
        <dbReference type="SAM" id="MobiDB-lite"/>
    </source>
</evidence>
<dbReference type="GO" id="GO:0006271">
    <property type="term" value="P:DNA strand elongation involved in DNA replication"/>
    <property type="evidence" value="ECO:0007669"/>
    <property type="project" value="TreeGrafter"/>
</dbReference>
<evidence type="ECO:0000256" key="3">
    <source>
        <dbReference type="ARBA" id="ARBA00022705"/>
    </source>
</evidence>
<evidence type="ECO:0000256" key="6">
    <source>
        <dbReference type="ARBA" id="ARBA00022806"/>
    </source>
</evidence>
<dbReference type="GO" id="GO:0097373">
    <property type="term" value="C:MCM core complex"/>
    <property type="evidence" value="ECO:0007669"/>
    <property type="project" value="UniProtKB-ARBA"/>
</dbReference>
<dbReference type="Gene3D" id="3.40.50.300">
    <property type="entry name" value="P-loop containing nucleotide triphosphate hydrolases"/>
    <property type="match status" value="1"/>
</dbReference>